<dbReference type="RefSeq" id="WP_145276336.1">
    <property type="nucleotide sequence ID" value="NZ_CP036426.1"/>
</dbReference>
<reference evidence="1 2" key="1">
    <citation type="submission" date="2019-02" db="EMBL/GenBank/DDBJ databases">
        <title>Deep-cultivation of Planctomycetes and their phenomic and genomic characterization uncovers novel biology.</title>
        <authorList>
            <person name="Wiegand S."/>
            <person name="Jogler M."/>
            <person name="Boedeker C."/>
            <person name="Pinto D."/>
            <person name="Vollmers J."/>
            <person name="Rivas-Marin E."/>
            <person name="Kohn T."/>
            <person name="Peeters S.H."/>
            <person name="Heuer A."/>
            <person name="Rast P."/>
            <person name="Oberbeckmann S."/>
            <person name="Bunk B."/>
            <person name="Jeske O."/>
            <person name="Meyerdierks A."/>
            <person name="Storesund J.E."/>
            <person name="Kallscheuer N."/>
            <person name="Luecker S."/>
            <person name="Lage O.M."/>
            <person name="Pohl T."/>
            <person name="Merkel B.J."/>
            <person name="Hornburger P."/>
            <person name="Mueller R.-W."/>
            <person name="Bruemmer F."/>
            <person name="Labrenz M."/>
            <person name="Spormann A.M."/>
            <person name="Op den Camp H."/>
            <person name="Overmann J."/>
            <person name="Amann R."/>
            <person name="Jetten M.S.M."/>
            <person name="Mascher T."/>
            <person name="Medema M.H."/>
            <person name="Devos D.P."/>
            <person name="Kaster A.-K."/>
            <person name="Ovreas L."/>
            <person name="Rohde M."/>
            <person name="Galperin M.Y."/>
            <person name="Jogler C."/>
        </authorList>
    </citation>
    <scope>NUCLEOTIDE SEQUENCE [LARGE SCALE GENOMIC DNA]</scope>
    <source>
        <strain evidence="1 2">ElP</strain>
    </source>
</reference>
<accession>A0A518HB59</accession>
<name>A0A518HB59_9BACT</name>
<dbReference type="AlphaFoldDB" id="A0A518HB59"/>
<evidence type="ECO:0000313" key="2">
    <source>
        <dbReference type="Proteomes" id="UP000317835"/>
    </source>
</evidence>
<dbReference type="EMBL" id="CP036426">
    <property type="protein sequence ID" value="QDV38094.1"/>
    <property type="molecule type" value="Genomic_DNA"/>
</dbReference>
<dbReference type="Proteomes" id="UP000317835">
    <property type="component" value="Chromosome"/>
</dbReference>
<protein>
    <submittedName>
        <fullName evidence="1">Uncharacterized protein</fullName>
    </submittedName>
</protein>
<sequence length="79" mass="8533">MQIQAIRSMLSRRPFVPFALHLADGRVIPIRHPDMLVISPNGATAETFVNYETREVIPLDRVASLDTPGAGSPGGGPRP</sequence>
<proteinExistence type="predicted"/>
<organism evidence="1 2">
    <name type="scientific">Tautonia plasticadhaerens</name>
    <dbReference type="NCBI Taxonomy" id="2527974"/>
    <lineage>
        <taxon>Bacteria</taxon>
        <taxon>Pseudomonadati</taxon>
        <taxon>Planctomycetota</taxon>
        <taxon>Planctomycetia</taxon>
        <taxon>Isosphaerales</taxon>
        <taxon>Isosphaeraceae</taxon>
        <taxon>Tautonia</taxon>
    </lineage>
</organism>
<keyword evidence="2" id="KW-1185">Reference proteome</keyword>
<dbReference type="KEGG" id="tpla:ElP_60430"/>
<gene>
    <name evidence="1" type="ORF">ElP_60430</name>
</gene>
<evidence type="ECO:0000313" key="1">
    <source>
        <dbReference type="EMBL" id="QDV38094.1"/>
    </source>
</evidence>
<dbReference type="OrthoDB" id="291482at2"/>